<keyword evidence="1" id="KW-0472">Membrane</keyword>
<reference evidence="2 3" key="1">
    <citation type="submission" date="2016-10" db="EMBL/GenBank/DDBJ databases">
        <authorList>
            <person name="de Groot N.N."/>
        </authorList>
    </citation>
    <scope>NUCLEOTIDE SEQUENCE [LARGE SCALE GENOMIC DNA]</scope>
    <source>
        <strain evidence="2 3">DSM 25186</strain>
    </source>
</reference>
<keyword evidence="1" id="KW-1133">Transmembrane helix</keyword>
<evidence type="ECO:0000313" key="2">
    <source>
        <dbReference type="EMBL" id="SDL83035.1"/>
    </source>
</evidence>
<feature type="transmembrane region" description="Helical" evidence="1">
    <location>
        <begin position="31"/>
        <end position="51"/>
    </location>
</feature>
<evidence type="ECO:0000256" key="1">
    <source>
        <dbReference type="SAM" id="Phobius"/>
    </source>
</evidence>
<accession>A0A1G9NAY3</accession>
<feature type="transmembrane region" description="Helical" evidence="1">
    <location>
        <begin position="6"/>
        <end position="24"/>
    </location>
</feature>
<name>A0A1G9NAY3_9BACT</name>
<dbReference type="EMBL" id="FNFO01000008">
    <property type="protein sequence ID" value="SDL83035.1"/>
    <property type="molecule type" value="Genomic_DNA"/>
</dbReference>
<keyword evidence="3" id="KW-1185">Reference proteome</keyword>
<dbReference type="AlphaFoldDB" id="A0A1G9NAY3"/>
<dbReference type="Proteomes" id="UP000198510">
    <property type="component" value="Unassembled WGS sequence"/>
</dbReference>
<feature type="transmembrane region" description="Helical" evidence="1">
    <location>
        <begin position="179"/>
        <end position="204"/>
    </location>
</feature>
<feature type="transmembrane region" description="Helical" evidence="1">
    <location>
        <begin position="57"/>
        <end position="75"/>
    </location>
</feature>
<evidence type="ECO:0000313" key="3">
    <source>
        <dbReference type="Proteomes" id="UP000198510"/>
    </source>
</evidence>
<keyword evidence="1" id="KW-0812">Transmembrane</keyword>
<gene>
    <name evidence="2" type="ORF">SAMN05421823_108220</name>
</gene>
<protein>
    <submittedName>
        <fullName evidence="2">Uncharacterized protein</fullName>
    </submittedName>
</protein>
<proteinExistence type="predicted"/>
<dbReference type="STRING" id="1075417.SAMN05421823_108220"/>
<organism evidence="2 3">
    <name type="scientific">Catalinimonas alkaloidigena</name>
    <dbReference type="NCBI Taxonomy" id="1075417"/>
    <lineage>
        <taxon>Bacteria</taxon>
        <taxon>Pseudomonadati</taxon>
        <taxon>Bacteroidota</taxon>
        <taxon>Cytophagia</taxon>
        <taxon>Cytophagales</taxon>
        <taxon>Catalimonadaceae</taxon>
        <taxon>Catalinimonas</taxon>
    </lineage>
</organism>
<feature type="transmembrane region" description="Helical" evidence="1">
    <location>
        <begin position="148"/>
        <end position="173"/>
    </location>
</feature>
<feature type="transmembrane region" description="Helical" evidence="1">
    <location>
        <begin position="114"/>
        <end position="136"/>
    </location>
</feature>
<sequence length="217" mass="25596">MDFIYFFFFISSSLVAALTYRFLSPYYLKGFLWYLITIMFLEGWGTSLAWQGINNHWVYNIFIFVEFNFLNYIYYRTIRNRRLKMVAGVYSLAYPVYFLINLIGVQGWQTFNTYPYVVGCIGIVLMVVKYFVELLIDPVFPDLKRQPMFWISTGLLFYCLGNIPMYGMINYLIHNFPVIARNFFIIGMMLNIVKFTFYIAGFLCGARAHGPLKRSSV</sequence>
<feature type="transmembrane region" description="Helical" evidence="1">
    <location>
        <begin position="87"/>
        <end position="108"/>
    </location>
</feature>